<dbReference type="Gene3D" id="3.30.300.30">
    <property type="match status" value="1"/>
</dbReference>
<dbReference type="PANTHER" id="PTHR43767">
    <property type="entry name" value="LONG-CHAIN-FATTY-ACID--COA LIGASE"/>
    <property type="match status" value="1"/>
</dbReference>
<feature type="transmembrane region" description="Helical" evidence="8">
    <location>
        <begin position="242"/>
        <end position="264"/>
    </location>
</feature>
<comment type="pathway">
    <text evidence="2">Lipid metabolism; fatty acid beta-oxidation.</text>
</comment>
<evidence type="ECO:0000256" key="1">
    <source>
        <dbReference type="ARBA" id="ARBA00004170"/>
    </source>
</evidence>
<evidence type="ECO:0000259" key="9">
    <source>
        <dbReference type="Pfam" id="PF00501"/>
    </source>
</evidence>
<dbReference type="STRING" id="943830.A4A58_24195"/>
<feature type="domain" description="AMP-dependent synthetase/ligase" evidence="9">
    <location>
        <begin position="29"/>
        <end position="409"/>
    </location>
</feature>
<dbReference type="Proteomes" id="UP000076574">
    <property type="component" value="Unassembled WGS sequence"/>
</dbReference>
<evidence type="ECO:0000259" key="10">
    <source>
        <dbReference type="Pfam" id="PF13193"/>
    </source>
</evidence>
<dbReference type="OrthoDB" id="9803968at2"/>
<keyword evidence="3 11" id="KW-0436">Ligase</keyword>
<keyword evidence="4 8" id="KW-0472">Membrane</keyword>
<dbReference type="GO" id="GO:0004467">
    <property type="term" value="F:long-chain fatty acid-CoA ligase activity"/>
    <property type="evidence" value="ECO:0007669"/>
    <property type="project" value="UniProtKB-EC"/>
</dbReference>
<dbReference type="SUPFAM" id="SSF56801">
    <property type="entry name" value="Acetyl-CoA synthetase-like"/>
    <property type="match status" value="1"/>
</dbReference>
<dbReference type="GO" id="GO:0016020">
    <property type="term" value="C:membrane"/>
    <property type="evidence" value="ECO:0007669"/>
    <property type="project" value="UniProtKB-SubCell"/>
</dbReference>
<dbReference type="InterPro" id="IPR017618">
    <property type="entry name" value="Dicarboxylate-CoA_ligase_PimA"/>
</dbReference>
<evidence type="ECO:0000256" key="7">
    <source>
        <dbReference type="ARBA" id="ARBA00042773"/>
    </source>
</evidence>
<dbReference type="InterPro" id="IPR000873">
    <property type="entry name" value="AMP-dep_synth/lig_dom"/>
</dbReference>
<evidence type="ECO:0000256" key="5">
    <source>
        <dbReference type="ARBA" id="ARBA00026121"/>
    </source>
</evidence>
<dbReference type="InterPro" id="IPR025110">
    <property type="entry name" value="AMP-bd_C"/>
</dbReference>
<gene>
    <name evidence="11" type="ORF">A4A58_24195</name>
</gene>
<dbReference type="PANTHER" id="PTHR43767:SF8">
    <property type="entry name" value="LONG-CHAIN-FATTY-ACID--COA LIGASE"/>
    <property type="match status" value="1"/>
</dbReference>
<evidence type="ECO:0000256" key="8">
    <source>
        <dbReference type="SAM" id="Phobius"/>
    </source>
</evidence>
<dbReference type="Pfam" id="PF13193">
    <property type="entry name" value="AMP-binding_C"/>
    <property type="match status" value="1"/>
</dbReference>
<evidence type="ECO:0000256" key="6">
    <source>
        <dbReference type="ARBA" id="ARBA00039545"/>
    </source>
</evidence>
<dbReference type="InterPro" id="IPR020845">
    <property type="entry name" value="AMP-binding_CS"/>
</dbReference>
<dbReference type="CDD" id="cd05936">
    <property type="entry name" value="FC-FACS_FadD_like"/>
    <property type="match status" value="1"/>
</dbReference>
<dbReference type="EC" id="6.2.1.3" evidence="5"/>
<organism evidence="11 12">
    <name type="scientific">Tardiphaga robiniae</name>
    <dbReference type="NCBI Taxonomy" id="943830"/>
    <lineage>
        <taxon>Bacteria</taxon>
        <taxon>Pseudomonadati</taxon>
        <taxon>Pseudomonadota</taxon>
        <taxon>Alphaproteobacteria</taxon>
        <taxon>Hyphomicrobiales</taxon>
        <taxon>Nitrobacteraceae</taxon>
        <taxon>Tardiphaga</taxon>
    </lineage>
</organism>
<accession>A0A161R558</accession>
<evidence type="ECO:0000256" key="4">
    <source>
        <dbReference type="ARBA" id="ARBA00023136"/>
    </source>
</evidence>
<keyword evidence="8" id="KW-0812">Transmembrane</keyword>
<dbReference type="InterPro" id="IPR050237">
    <property type="entry name" value="ATP-dep_AMP-bd_enzyme"/>
</dbReference>
<evidence type="ECO:0000256" key="2">
    <source>
        <dbReference type="ARBA" id="ARBA00005005"/>
    </source>
</evidence>
<dbReference type="AlphaFoldDB" id="A0A161R558"/>
<protein>
    <recommendedName>
        <fullName evidence="6">Long-chain-fatty-acid--CoA ligase</fullName>
        <ecNumber evidence="5">6.2.1.3</ecNumber>
    </recommendedName>
    <alternativeName>
        <fullName evidence="7">Long-chain acyl-CoA synthetase</fullName>
    </alternativeName>
</protein>
<reference evidence="11 12" key="1">
    <citation type="submission" date="2016-03" db="EMBL/GenBank/DDBJ databases">
        <title>Microsymbionts genomes from the relict species Vavilovia formosa (Stev.) Fed.</title>
        <authorList>
            <person name="Kopat V."/>
            <person name="Chirak E."/>
            <person name="Kimeklis A."/>
            <person name="Andronov E."/>
        </authorList>
    </citation>
    <scope>NUCLEOTIDE SEQUENCE [LARGE SCALE GENOMIC DNA]</scope>
    <source>
        <strain evidence="11 12">Vaf07</strain>
    </source>
</reference>
<sequence>MTHPGEQHYPPGVTWDAPIVRGSLPGLLADSVAKHGDRTAIEFRDQPISFNDLQARVDIVAAALMRAGYGRGDSIGIFLGNTPDHPVHFFGGLKAAARLVHLSPLDGEIALSHKLKDSGARALVTSNLATLLPMALKFLDKGLLDRLIVCEDDDWGAVNNPQLPLPENPAIVTFRNFTAGATLPAQWPEISADDVALLQYTGGTTGLPKGAMLSHGNLTSAVSIYNLWGSPARAARNQVERVICVLPLFHIYALTVILLGRISLGDTISLHQRFDVSRVLDDIEKKKATVFPGVPTMWIAIAADPSLETRDLSSLVSAASGGAPLPDEVARLFERKTGLSLKSGWGMTETCSPGTSHPPGGLDKPGSIGLMLPGIEIDVVSLDDPTRVLGLNETGEIRIKGPNVTKGYWNLEKESAESFVGDRFLTGDIGYMDEDGFFYLVDRKKDMIISGGFNVYPQMIEQAIYEHPSVQEVIVIGVIDQYRGEAAKAFIKLRNGAASFTIDELRTFLTGKLGKHELPAAVDFVDDLPRTAVGKLSRHALRGLQPAPIMNQQATLQQQTASGGSRP</sequence>
<feature type="domain" description="AMP-binding enzyme C-terminal" evidence="10">
    <location>
        <begin position="460"/>
        <end position="535"/>
    </location>
</feature>
<dbReference type="PROSITE" id="PS00455">
    <property type="entry name" value="AMP_BINDING"/>
    <property type="match status" value="1"/>
</dbReference>
<evidence type="ECO:0000313" key="12">
    <source>
        <dbReference type="Proteomes" id="UP000076574"/>
    </source>
</evidence>
<dbReference type="NCBIfam" id="TIGR03205">
    <property type="entry name" value="pimA"/>
    <property type="match status" value="1"/>
</dbReference>
<dbReference type="InterPro" id="IPR042099">
    <property type="entry name" value="ANL_N_sf"/>
</dbReference>
<dbReference type="InterPro" id="IPR045851">
    <property type="entry name" value="AMP-bd_C_sf"/>
</dbReference>
<evidence type="ECO:0000256" key="3">
    <source>
        <dbReference type="ARBA" id="ARBA00022598"/>
    </source>
</evidence>
<dbReference type="Gene3D" id="3.40.50.12780">
    <property type="entry name" value="N-terminal domain of ligase-like"/>
    <property type="match status" value="1"/>
</dbReference>
<keyword evidence="12" id="KW-1185">Reference proteome</keyword>
<comment type="caution">
    <text evidence="11">The sequence shown here is derived from an EMBL/GenBank/DDBJ whole genome shotgun (WGS) entry which is preliminary data.</text>
</comment>
<evidence type="ECO:0000313" key="11">
    <source>
        <dbReference type="EMBL" id="KZD24241.1"/>
    </source>
</evidence>
<name>A0A161R558_9BRAD</name>
<comment type="subcellular location">
    <subcellularLocation>
        <location evidence="1">Membrane</location>
        <topology evidence="1">Peripheral membrane protein</topology>
    </subcellularLocation>
</comment>
<dbReference type="EMBL" id="LVYV01000005">
    <property type="protein sequence ID" value="KZD24241.1"/>
    <property type="molecule type" value="Genomic_DNA"/>
</dbReference>
<dbReference type="Pfam" id="PF00501">
    <property type="entry name" value="AMP-binding"/>
    <property type="match status" value="1"/>
</dbReference>
<keyword evidence="8" id="KW-1133">Transmembrane helix</keyword>
<dbReference type="RefSeq" id="WP_068731346.1">
    <property type="nucleotide sequence ID" value="NZ_LVYV01000005.1"/>
</dbReference>
<proteinExistence type="predicted"/>